<dbReference type="UniPathway" id="UPA00253"/>
<gene>
    <name evidence="7" type="ORF">AV274_0430</name>
</gene>
<dbReference type="Pfam" id="PF02540">
    <property type="entry name" value="NAD_synthase"/>
    <property type="match status" value="1"/>
</dbReference>
<dbReference type="Proteomes" id="UP000078348">
    <property type="component" value="Unassembled WGS sequence"/>
</dbReference>
<keyword evidence="4" id="KW-0067">ATP-binding</keyword>
<dbReference type="InterPro" id="IPR003694">
    <property type="entry name" value="NAD_synthase"/>
</dbReference>
<evidence type="ECO:0000256" key="1">
    <source>
        <dbReference type="ARBA" id="ARBA00004790"/>
    </source>
</evidence>
<dbReference type="Gene3D" id="3.40.50.620">
    <property type="entry name" value="HUPs"/>
    <property type="match status" value="2"/>
</dbReference>
<organism evidence="7 8">
    <name type="scientific">Blastocystis sp. subtype 1 (strain ATCC 50177 / NandII)</name>
    <dbReference type="NCBI Taxonomy" id="478820"/>
    <lineage>
        <taxon>Eukaryota</taxon>
        <taxon>Sar</taxon>
        <taxon>Stramenopiles</taxon>
        <taxon>Bigyra</taxon>
        <taxon>Opalozoa</taxon>
        <taxon>Opalinata</taxon>
        <taxon>Blastocystidae</taxon>
        <taxon>Blastocystis</taxon>
    </lineage>
</organism>
<dbReference type="GO" id="GO:0009435">
    <property type="term" value="P:NAD+ biosynthetic process"/>
    <property type="evidence" value="ECO:0007669"/>
    <property type="project" value="UniProtKB-UniPathway"/>
</dbReference>
<sequence>MKELIEKALQQYRAKRGFDAVKWVDAKCRMFNDYMRSCGLKAACVSVSGGVDSAVTLGLIKHAMDMSGSPIERILGISQPIHSSQWAYDRAMECGAKCRMFNDYMRSCGLKAACVSVSGGVDSAVTLGLIKHAMDMSGSPIERILGISQPIHSSQWAYDRAMECGKALGVEMVVVDQTPVFDSLKQLVDTSVGIEGKDFASGQLRSYMRTPVGYYVAQLLSQAGTPCVVMGTGNRDEDGYLGYFCKAGDGVVDVQLIADLHKSEVFKVGAVLGVPESILRSPPSADLWEGQTDENELGVTYDFVELYTGWFLPLQDSEKKAFVEGMDEETKKEWEHFSQICETVHRRNAHKLNGPKNLNVL</sequence>
<evidence type="ECO:0000313" key="8">
    <source>
        <dbReference type="Proteomes" id="UP000078348"/>
    </source>
</evidence>
<dbReference type="GO" id="GO:0004359">
    <property type="term" value="F:glutaminase activity"/>
    <property type="evidence" value="ECO:0007669"/>
    <property type="project" value="InterPro"/>
</dbReference>
<evidence type="ECO:0000313" key="7">
    <source>
        <dbReference type="EMBL" id="OAO17827.1"/>
    </source>
</evidence>
<dbReference type="OrthoDB" id="2020662at2759"/>
<dbReference type="GO" id="GO:0003952">
    <property type="term" value="F:NAD+ synthase (glutamine-hydrolyzing) activity"/>
    <property type="evidence" value="ECO:0007669"/>
    <property type="project" value="InterPro"/>
</dbReference>
<dbReference type="GO" id="GO:0005524">
    <property type="term" value="F:ATP binding"/>
    <property type="evidence" value="ECO:0007669"/>
    <property type="project" value="UniProtKB-KW"/>
</dbReference>
<accession>A0A196SNQ7</accession>
<keyword evidence="2" id="KW-0436">Ligase</keyword>
<evidence type="ECO:0000256" key="2">
    <source>
        <dbReference type="ARBA" id="ARBA00022598"/>
    </source>
</evidence>
<keyword evidence="5" id="KW-0520">NAD</keyword>
<protein>
    <submittedName>
        <fullName evidence="7">NAD+ synthase</fullName>
    </submittedName>
</protein>
<dbReference type="NCBIfam" id="TIGR00552">
    <property type="entry name" value="nadE"/>
    <property type="match status" value="1"/>
</dbReference>
<keyword evidence="3" id="KW-0547">Nucleotide-binding</keyword>
<dbReference type="SUPFAM" id="SSF52402">
    <property type="entry name" value="Adenine nucleotide alpha hydrolases-like"/>
    <property type="match status" value="2"/>
</dbReference>
<dbReference type="PANTHER" id="PTHR23090">
    <property type="entry name" value="NH 3 /GLUTAMINE-DEPENDENT NAD + SYNTHETASE"/>
    <property type="match status" value="1"/>
</dbReference>
<dbReference type="EMBL" id="LXWW01000016">
    <property type="protein sequence ID" value="OAO17827.1"/>
    <property type="molecule type" value="Genomic_DNA"/>
</dbReference>
<comment type="caution">
    <text evidence="7">The sequence shown here is derived from an EMBL/GenBank/DDBJ whole genome shotgun (WGS) entry which is preliminary data.</text>
</comment>
<evidence type="ECO:0000256" key="4">
    <source>
        <dbReference type="ARBA" id="ARBA00022840"/>
    </source>
</evidence>
<keyword evidence="8" id="KW-1185">Reference proteome</keyword>
<dbReference type="InterPro" id="IPR014729">
    <property type="entry name" value="Rossmann-like_a/b/a_fold"/>
</dbReference>
<proteinExistence type="predicted"/>
<dbReference type="PANTHER" id="PTHR23090:SF9">
    <property type="entry name" value="GLUTAMINE-DEPENDENT NAD(+) SYNTHETASE"/>
    <property type="match status" value="1"/>
</dbReference>
<evidence type="ECO:0000259" key="6">
    <source>
        <dbReference type="Pfam" id="PF02540"/>
    </source>
</evidence>
<dbReference type="GO" id="GO:0005737">
    <property type="term" value="C:cytoplasm"/>
    <property type="evidence" value="ECO:0007669"/>
    <property type="project" value="InterPro"/>
</dbReference>
<reference evidence="7 8" key="1">
    <citation type="submission" date="2016-05" db="EMBL/GenBank/DDBJ databases">
        <title>Nuclear genome of Blastocystis sp. subtype 1 NandII.</title>
        <authorList>
            <person name="Gentekaki E."/>
            <person name="Curtis B."/>
            <person name="Stairs C."/>
            <person name="Eme L."/>
            <person name="Herman E."/>
            <person name="Klimes V."/>
            <person name="Arias M.C."/>
            <person name="Elias M."/>
            <person name="Hilliou F."/>
            <person name="Klute M."/>
            <person name="Malik S.-B."/>
            <person name="Pightling A."/>
            <person name="Rachubinski R."/>
            <person name="Salas D."/>
            <person name="Schlacht A."/>
            <person name="Suga H."/>
            <person name="Archibald J."/>
            <person name="Ball S.G."/>
            <person name="Clark G."/>
            <person name="Dacks J."/>
            <person name="Van Der Giezen M."/>
            <person name="Tsaousis A."/>
            <person name="Roger A."/>
        </authorList>
    </citation>
    <scope>NUCLEOTIDE SEQUENCE [LARGE SCALE GENOMIC DNA]</scope>
    <source>
        <strain evidence="8">ATCC 50177 / NandII</strain>
    </source>
</reference>
<dbReference type="AlphaFoldDB" id="A0A196SNQ7"/>
<evidence type="ECO:0000256" key="5">
    <source>
        <dbReference type="ARBA" id="ARBA00023027"/>
    </source>
</evidence>
<evidence type="ECO:0000256" key="3">
    <source>
        <dbReference type="ARBA" id="ARBA00022741"/>
    </source>
</evidence>
<dbReference type="InterPro" id="IPR022310">
    <property type="entry name" value="NAD/GMP_synthase"/>
</dbReference>
<feature type="domain" description="NAD/GMP synthase" evidence="6">
    <location>
        <begin position="97"/>
        <end position="353"/>
    </location>
</feature>
<name>A0A196SNQ7_BLAHN</name>
<comment type="pathway">
    <text evidence="1">Cofactor biosynthesis; NAD(+) biosynthesis.</text>
</comment>
<dbReference type="CDD" id="cd00553">
    <property type="entry name" value="NAD_synthase"/>
    <property type="match status" value="1"/>
</dbReference>
<dbReference type="STRING" id="478820.A0A196SNQ7"/>